<evidence type="ECO:0000256" key="7">
    <source>
        <dbReference type="ARBA" id="ARBA00023295"/>
    </source>
</evidence>
<evidence type="ECO:0000256" key="6">
    <source>
        <dbReference type="ARBA" id="ARBA00023277"/>
    </source>
</evidence>
<dbReference type="Proteomes" id="UP000092839">
    <property type="component" value="Chromosome"/>
</dbReference>
<dbReference type="PANTHER" id="PTHR31490">
    <property type="entry name" value="GLYCOSYL HYDROLASE"/>
    <property type="match status" value="1"/>
</dbReference>
<organism evidence="11 12">
    <name type="scientific">Bradyrhizobium icense</name>
    <dbReference type="NCBI Taxonomy" id="1274631"/>
    <lineage>
        <taxon>Bacteria</taxon>
        <taxon>Pseudomonadati</taxon>
        <taxon>Pseudomonadota</taxon>
        <taxon>Alphaproteobacteria</taxon>
        <taxon>Hyphomicrobiales</taxon>
        <taxon>Nitrobacteraceae</taxon>
        <taxon>Bradyrhizobium</taxon>
    </lineage>
</organism>
<dbReference type="PANTHER" id="PTHR31490:SF88">
    <property type="entry name" value="BETA-XYLANASE"/>
    <property type="match status" value="1"/>
</dbReference>
<reference evidence="11 12" key="1">
    <citation type="submission" date="2016-07" db="EMBL/GenBank/DDBJ databases">
        <title>Complete genome sequence of Bradyrhizobium icense LMTR 13T, a potential inoculant strain isolated from lima bean (Phaseolus lunatus) in Peru.</title>
        <authorList>
            <person name="Ormeno-Orrillo E."/>
            <person name="Duran D."/>
            <person name="Rogel M.A."/>
            <person name="Rey L."/>
            <person name="Imperial J."/>
            <person name="Ruiz-Argueso T."/>
            <person name="Martinez-Romero E."/>
        </authorList>
    </citation>
    <scope>NUCLEOTIDE SEQUENCE [LARGE SCALE GENOMIC DNA]</scope>
    <source>
        <strain evidence="11 12">LMTR 13</strain>
    </source>
</reference>
<dbReference type="GO" id="GO:0031176">
    <property type="term" value="F:endo-1,4-beta-xylanase activity"/>
    <property type="evidence" value="ECO:0007669"/>
    <property type="project" value="UniProtKB-EC"/>
</dbReference>
<dbReference type="STRING" id="1274631.LMTR13_34275"/>
<dbReference type="SMART" id="SM00633">
    <property type="entry name" value="Glyco_10"/>
    <property type="match status" value="1"/>
</dbReference>
<evidence type="ECO:0000256" key="2">
    <source>
        <dbReference type="ARBA" id="ARBA00007495"/>
    </source>
</evidence>
<comment type="similarity">
    <text evidence="2 9">Belongs to the glycosyl hydrolase 10 (cellulase F) family.</text>
</comment>
<dbReference type="PRINTS" id="PR00134">
    <property type="entry name" value="GLHYDRLASE10"/>
</dbReference>
<evidence type="ECO:0000313" key="11">
    <source>
        <dbReference type="EMBL" id="ANW04457.1"/>
    </source>
</evidence>
<dbReference type="RefSeq" id="WP_065731603.1">
    <property type="nucleotide sequence ID" value="NZ_CP016428.1"/>
</dbReference>
<dbReference type="GO" id="GO:0045493">
    <property type="term" value="P:xylan catabolic process"/>
    <property type="evidence" value="ECO:0007669"/>
    <property type="project" value="UniProtKB-KW"/>
</dbReference>
<accession>A0A1B1UNX6</accession>
<sequence length="366" mass="41113">MQEWSRRDALALIAGAGVASCGKEVFAAQPAQSLGDIAARNGIVFGAAAGPVIDKDIAYRELYRTHTRIVTTDVAMKMGTIVPKPGPKRFESADRLLQFCASHNIPMRGHCLIWNEWVPQWIKSMSGAEREKFFDSYIEEVAARYVGMLHSWDVVNEPFWPGHKAPGGYRLGPWYEAFGTGYVRRAFERVAMVDRKTKLVLNEAQSERDDDVGIAVRRGLLQLVDELKHAGVPLHAVGLQSHLQPRYPHDPGRFAEFLHALAGRGVDIYLTEFDVRDDTFPDDIAVRDAMIAETAEKFLTNALRVPAVKVVIAWELADNYSFYTDAAKKKDPLAQRLPRPLPFDSSMQKKPLWFAMARAFENARKS</sequence>
<keyword evidence="7 9" id="KW-0326">Glycosidase</keyword>
<dbReference type="Pfam" id="PF00331">
    <property type="entry name" value="Glyco_hydro_10"/>
    <property type="match status" value="1"/>
</dbReference>
<dbReference type="KEGG" id="bic:LMTR13_34275"/>
<proteinExistence type="inferred from homology"/>
<dbReference type="Gene3D" id="3.20.20.80">
    <property type="entry name" value="Glycosidases"/>
    <property type="match status" value="1"/>
</dbReference>
<evidence type="ECO:0000256" key="9">
    <source>
        <dbReference type="RuleBase" id="RU361174"/>
    </source>
</evidence>
<keyword evidence="3" id="KW-0858">Xylan degradation</keyword>
<dbReference type="PROSITE" id="PS51257">
    <property type="entry name" value="PROKAR_LIPOPROTEIN"/>
    <property type="match status" value="1"/>
</dbReference>
<dbReference type="InterPro" id="IPR044846">
    <property type="entry name" value="GH10"/>
</dbReference>
<name>A0A1B1UNX6_9BRAD</name>
<keyword evidence="12" id="KW-1185">Reference proteome</keyword>
<dbReference type="OrthoDB" id="9815836at2"/>
<evidence type="ECO:0000256" key="3">
    <source>
        <dbReference type="ARBA" id="ARBA00022651"/>
    </source>
</evidence>
<keyword evidence="6 9" id="KW-0119">Carbohydrate metabolism</keyword>
<dbReference type="InterPro" id="IPR001000">
    <property type="entry name" value="GH10_dom"/>
</dbReference>
<evidence type="ECO:0000313" key="12">
    <source>
        <dbReference type="Proteomes" id="UP000092839"/>
    </source>
</evidence>
<keyword evidence="4" id="KW-0732">Signal</keyword>
<evidence type="ECO:0000256" key="8">
    <source>
        <dbReference type="ARBA" id="ARBA00023326"/>
    </source>
</evidence>
<keyword evidence="5 9" id="KW-0378">Hydrolase</keyword>
<dbReference type="EMBL" id="CP016428">
    <property type="protein sequence ID" value="ANW04457.1"/>
    <property type="molecule type" value="Genomic_DNA"/>
</dbReference>
<feature type="domain" description="GH10" evidence="10">
    <location>
        <begin position="28"/>
        <end position="359"/>
    </location>
</feature>
<protein>
    <recommendedName>
        <fullName evidence="9">Beta-xylanase</fullName>
        <ecNumber evidence="9">3.2.1.8</ecNumber>
    </recommendedName>
</protein>
<dbReference type="EC" id="3.2.1.8" evidence="9"/>
<evidence type="ECO:0000256" key="5">
    <source>
        <dbReference type="ARBA" id="ARBA00022801"/>
    </source>
</evidence>
<dbReference type="InterPro" id="IPR017853">
    <property type="entry name" value="GH"/>
</dbReference>
<evidence type="ECO:0000256" key="4">
    <source>
        <dbReference type="ARBA" id="ARBA00022729"/>
    </source>
</evidence>
<keyword evidence="8 9" id="KW-0624">Polysaccharide degradation</keyword>
<evidence type="ECO:0000259" key="10">
    <source>
        <dbReference type="PROSITE" id="PS51760"/>
    </source>
</evidence>
<evidence type="ECO:0000256" key="1">
    <source>
        <dbReference type="ARBA" id="ARBA00000681"/>
    </source>
</evidence>
<dbReference type="AlphaFoldDB" id="A0A1B1UNX6"/>
<dbReference type="SUPFAM" id="SSF51445">
    <property type="entry name" value="(Trans)glycosidases"/>
    <property type="match status" value="1"/>
</dbReference>
<dbReference type="PROSITE" id="PS51760">
    <property type="entry name" value="GH10_2"/>
    <property type="match status" value="1"/>
</dbReference>
<comment type="catalytic activity">
    <reaction evidence="1 9">
        <text>Endohydrolysis of (1-&gt;4)-beta-D-xylosidic linkages in xylans.</text>
        <dbReference type="EC" id="3.2.1.8"/>
    </reaction>
</comment>
<gene>
    <name evidence="11" type="ORF">LMTR13_34275</name>
</gene>